<dbReference type="RefSeq" id="WP_051802221.1">
    <property type="nucleotide sequence ID" value="NZ_AP023354.1"/>
</dbReference>
<evidence type="ECO:0000313" key="2">
    <source>
        <dbReference type="EMBL" id="BCJ30119.1"/>
    </source>
</evidence>
<name>A0A810L511_9ACTN</name>
<dbReference type="PANTHER" id="PTHR42976">
    <property type="entry name" value="BIFUNCTIONAL CHITINASE/LYSOZYME-RELATED"/>
    <property type="match status" value="1"/>
</dbReference>
<dbReference type="AlphaFoldDB" id="A0A810L511"/>
<organism evidence="2 3">
    <name type="scientific">Actinocatenispora sera</name>
    <dbReference type="NCBI Taxonomy" id="390989"/>
    <lineage>
        <taxon>Bacteria</taxon>
        <taxon>Bacillati</taxon>
        <taxon>Actinomycetota</taxon>
        <taxon>Actinomycetes</taxon>
        <taxon>Micromonosporales</taxon>
        <taxon>Micromonosporaceae</taxon>
        <taxon>Actinocatenispora</taxon>
    </lineage>
</organism>
<evidence type="ECO:0000256" key="1">
    <source>
        <dbReference type="SAM" id="SignalP"/>
    </source>
</evidence>
<dbReference type="InterPro" id="IPR052750">
    <property type="entry name" value="GH18_Chitinase"/>
</dbReference>
<sequence length="356" mass="37864">MKTSCPDPGLTSSPRTRTLRWLRRLAVAAVAAAILPISAAGAADASDAPAGTPPGSIAAAPYYYFDSYNRPDPVDIMRRTGIRWFTLAFVVAPDATTCAPQWDGGGSFDPGSAQSRAIAAIRAAGGDVIPSLGGGGVYKLGQACDSTEALAAAYQQVVDAYELKAVDLDIEGAEFADPAARQRNVAALKLLQDRNPGLKVYLTVPVFDTGFSGNGIALVDDAKAVNLDVTAWAGMAFWFGKGAIDMGDASIRAMNGMQTVVRDVYGMSDREAYRHVGLSSLAGVNEDPGEVITLQDFRQVLGYAHRHQIGRLTFWNVNRDRQCQADGSDLPDTCSGVQQSPYEYTGMVARYRQPAA</sequence>
<dbReference type="KEGG" id="aser:Asera_42270"/>
<dbReference type="CDD" id="cd06543">
    <property type="entry name" value="GH18_PF-ChiA-like"/>
    <property type="match status" value="1"/>
</dbReference>
<protein>
    <recommendedName>
        <fullName evidence="4">Chitinase</fullName>
    </recommendedName>
</protein>
<evidence type="ECO:0008006" key="4">
    <source>
        <dbReference type="Google" id="ProtNLM"/>
    </source>
</evidence>
<keyword evidence="3" id="KW-1185">Reference proteome</keyword>
<keyword evidence="1" id="KW-0732">Signal</keyword>
<dbReference type="SUPFAM" id="SSF51445">
    <property type="entry name" value="(Trans)glycosidases"/>
    <property type="match status" value="1"/>
</dbReference>
<dbReference type="Gene3D" id="3.20.20.80">
    <property type="entry name" value="Glycosidases"/>
    <property type="match status" value="1"/>
</dbReference>
<dbReference type="PANTHER" id="PTHR42976:SF1">
    <property type="entry name" value="GH18 DOMAIN-CONTAINING PROTEIN-RELATED"/>
    <property type="match status" value="1"/>
</dbReference>
<dbReference type="OrthoDB" id="99456at2"/>
<feature type="chain" id="PRO_5032895724" description="Chitinase" evidence="1">
    <location>
        <begin position="43"/>
        <end position="356"/>
    </location>
</feature>
<proteinExistence type="predicted"/>
<dbReference type="InterPro" id="IPR017853">
    <property type="entry name" value="GH"/>
</dbReference>
<accession>A0A810L511</accession>
<gene>
    <name evidence="2" type="ORF">Asera_42270</name>
</gene>
<dbReference type="Proteomes" id="UP000680750">
    <property type="component" value="Chromosome"/>
</dbReference>
<feature type="signal peptide" evidence="1">
    <location>
        <begin position="1"/>
        <end position="42"/>
    </location>
</feature>
<reference evidence="2" key="1">
    <citation type="submission" date="2020-08" db="EMBL/GenBank/DDBJ databases">
        <title>Whole genome shotgun sequence of Actinocatenispora sera NBRC 101916.</title>
        <authorList>
            <person name="Komaki H."/>
            <person name="Tamura T."/>
        </authorList>
    </citation>
    <scope>NUCLEOTIDE SEQUENCE</scope>
    <source>
        <strain evidence="2">NBRC 101916</strain>
    </source>
</reference>
<dbReference type="EMBL" id="AP023354">
    <property type="protein sequence ID" value="BCJ30119.1"/>
    <property type="molecule type" value="Genomic_DNA"/>
</dbReference>
<evidence type="ECO:0000313" key="3">
    <source>
        <dbReference type="Proteomes" id="UP000680750"/>
    </source>
</evidence>